<dbReference type="Proteomes" id="UP000075885">
    <property type="component" value="Unassembled WGS sequence"/>
</dbReference>
<keyword evidence="9" id="KW-0539">Nucleus</keyword>
<evidence type="ECO:0000256" key="12">
    <source>
        <dbReference type="SAM" id="MobiDB-lite"/>
    </source>
</evidence>
<feature type="compositionally biased region" description="Basic and acidic residues" evidence="12">
    <location>
        <begin position="431"/>
        <end position="448"/>
    </location>
</feature>
<dbReference type="PROSITE" id="PS50103">
    <property type="entry name" value="ZF_C3H1"/>
    <property type="match status" value="2"/>
</dbReference>
<feature type="compositionally biased region" description="Low complexity" evidence="12">
    <location>
        <begin position="818"/>
        <end position="868"/>
    </location>
</feature>
<feature type="region of interest" description="Disordered" evidence="12">
    <location>
        <begin position="170"/>
        <end position="223"/>
    </location>
</feature>
<feature type="compositionally biased region" description="Basic and acidic residues" evidence="12">
    <location>
        <begin position="92"/>
        <end position="108"/>
    </location>
</feature>
<evidence type="ECO:0000256" key="11">
    <source>
        <dbReference type="SAM" id="Coils"/>
    </source>
</evidence>
<keyword evidence="15" id="KW-1185">Reference proteome</keyword>
<feature type="compositionally biased region" description="Basic residues" evidence="12">
    <location>
        <begin position="109"/>
        <end position="122"/>
    </location>
</feature>
<organism evidence="14 15">
    <name type="scientific">Anopheles epiroticus</name>
    <dbReference type="NCBI Taxonomy" id="199890"/>
    <lineage>
        <taxon>Eukaryota</taxon>
        <taxon>Metazoa</taxon>
        <taxon>Ecdysozoa</taxon>
        <taxon>Arthropoda</taxon>
        <taxon>Hexapoda</taxon>
        <taxon>Insecta</taxon>
        <taxon>Pterygota</taxon>
        <taxon>Neoptera</taxon>
        <taxon>Endopterygota</taxon>
        <taxon>Diptera</taxon>
        <taxon>Nematocera</taxon>
        <taxon>Culicoidea</taxon>
        <taxon>Culicidae</taxon>
        <taxon>Anophelinae</taxon>
        <taxon>Anopheles</taxon>
    </lineage>
</organism>
<feature type="compositionally biased region" description="Basic and acidic residues" evidence="12">
    <location>
        <begin position="269"/>
        <end position="278"/>
    </location>
</feature>
<feature type="compositionally biased region" description="Basic and acidic residues" evidence="12">
    <location>
        <begin position="395"/>
        <end position="413"/>
    </location>
</feature>
<evidence type="ECO:0000256" key="8">
    <source>
        <dbReference type="ARBA" id="ARBA00022884"/>
    </source>
</evidence>
<dbReference type="InterPro" id="IPR040366">
    <property type="entry name" value="Nab2/ZC3H14"/>
</dbReference>
<dbReference type="Pfam" id="PF14608">
    <property type="entry name" value="zf-CCCH_2"/>
    <property type="match status" value="3"/>
</dbReference>
<evidence type="ECO:0000256" key="2">
    <source>
        <dbReference type="ARBA" id="ARBA00008423"/>
    </source>
</evidence>
<dbReference type="STRING" id="199890.A0A182PS70"/>
<feature type="compositionally biased region" description="Basic and acidic residues" evidence="12">
    <location>
        <begin position="352"/>
        <end position="372"/>
    </location>
</feature>
<keyword evidence="5" id="KW-0677">Repeat</keyword>
<dbReference type="GO" id="GO:0008143">
    <property type="term" value="F:poly(A) binding"/>
    <property type="evidence" value="ECO:0007669"/>
    <property type="project" value="InterPro"/>
</dbReference>
<dbReference type="Gene3D" id="4.10.1000.30">
    <property type="match status" value="2"/>
</dbReference>
<dbReference type="GO" id="GO:0043488">
    <property type="term" value="P:regulation of mRNA stability"/>
    <property type="evidence" value="ECO:0007669"/>
    <property type="project" value="InterPro"/>
</dbReference>
<dbReference type="SMART" id="SM00356">
    <property type="entry name" value="ZnF_C3H1"/>
    <property type="match status" value="3"/>
</dbReference>
<dbReference type="VEuPathDB" id="VectorBase:AEPI009805"/>
<dbReference type="InterPro" id="IPR000571">
    <property type="entry name" value="Znf_CCCH"/>
</dbReference>
<evidence type="ECO:0000256" key="6">
    <source>
        <dbReference type="ARBA" id="ARBA00022771"/>
    </source>
</evidence>
<dbReference type="PANTHER" id="PTHR14738">
    <property type="entry name" value="ZINC FINGER CCCH DOMAIN-CONTAINING PROTEIN 14"/>
    <property type="match status" value="1"/>
</dbReference>
<dbReference type="EnsemblMetazoa" id="AEPI009805-RA">
    <property type="protein sequence ID" value="AEPI009805-PA"/>
    <property type="gene ID" value="AEPI009805"/>
</dbReference>
<feature type="domain" description="C3H1-type" evidence="13">
    <location>
        <begin position="1068"/>
        <end position="1093"/>
    </location>
</feature>
<evidence type="ECO:0000256" key="10">
    <source>
        <dbReference type="PROSITE-ProRule" id="PRU00723"/>
    </source>
</evidence>
<evidence type="ECO:0000256" key="4">
    <source>
        <dbReference type="ARBA" id="ARBA00022723"/>
    </source>
</evidence>
<feature type="zinc finger region" description="C3H1-type" evidence="10">
    <location>
        <begin position="1068"/>
        <end position="1093"/>
    </location>
</feature>
<feature type="compositionally biased region" description="Low complexity" evidence="12">
    <location>
        <begin position="373"/>
        <end position="393"/>
    </location>
</feature>
<dbReference type="FunFam" id="4.10.1000.40:FF:000006">
    <property type="entry name" value="Zinc finger CCCH domain-containing protein 14"/>
    <property type="match status" value="1"/>
</dbReference>
<feature type="compositionally biased region" description="Basic and acidic residues" evidence="12">
    <location>
        <begin position="499"/>
        <end position="520"/>
    </location>
</feature>
<feature type="compositionally biased region" description="Low complexity" evidence="12">
    <location>
        <begin position="449"/>
        <end position="460"/>
    </location>
</feature>
<feature type="zinc finger region" description="C3H1-type" evidence="10">
    <location>
        <begin position="1094"/>
        <end position="1114"/>
    </location>
</feature>
<feature type="compositionally biased region" description="Basic and acidic residues" evidence="12">
    <location>
        <begin position="1007"/>
        <end position="1026"/>
    </location>
</feature>
<feature type="compositionally biased region" description="Basic and acidic residues" evidence="12">
    <location>
        <begin position="462"/>
        <end position="492"/>
    </location>
</feature>
<feature type="compositionally biased region" description="Polar residues" evidence="12">
    <location>
        <begin position="279"/>
        <end position="301"/>
    </location>
</feature>
<reference evidence="15" key="1">
    <citation type="submission" date="2013-03" db="EMBL/GenBank/DDBJ databases">
        <title>The Genome Sequence of Anopheles epiroticus epiroticus2.</title>
        <authorList>
            <consortium name="The Broad Institute Genomics Platform"/>
            <person name="Neafsey D.E."/>
            <person name="Howell P."/>
            <person name="Walker B."/>
            <person name="Young S.K."/>
            <person name="Zeng Q."/>
            <person name="Gargeya S."/>
            <person name="Fitzgerald M."/>
            <person name="Haas B."/>
            <person name="Abouelleil A."/>
            <person name="Allen A.W."/>
            <person name="Alvarado L."/>
            <person name="Arachchi H.M."/>
            <person name="Berlin A.M."/>
            <person name="Chapman S.B."/>
            <person name="Gainer-Dewar J."/>
            <person name="Goldberg J."/>
            <person name="Griggs A."/>
            <person name="Gujja S."/>
            <person name="Hansen M."/>
            <person name="Howarth C."/>
            <person name="Imamovic A."/>
            <person name="Ireland A."/>
            <person name="Larimer J."/>
            <person name="McCowan C."/>
            <person name="Murphy C."/>
            <person name="Pearson M."/>
            <person name="Poon T.W."/>
            <person name="Priest M."/>
            <person name="Roberts A."/>
            <person name="Saif S."/>
            <person name="Shea T."/>
            <person name="Sisk P."/>
            <person name="Sykes S."/>
            <person name="Wortman J."/>
            <person name="Nusbaum C."/>
            <person name="Birren B."/>
        </authorList>
    </citation>
    <scope>NUCLEOTIDE SEQUENCE [LARGE SCALE GENOMIC DNA]</scope>
    <source>
        <strain evidence="15">Epiroticus2</strain>
    </source>
</reference>
<feature type="compositionally biased region" description="Polar residues" evidence="12">
    <location>
        <begin position="200"/>
        <end position="209"/>
    </location>
</feature>
<evidence type="ECO:0000313" key="15">
    <source>
        <dbReference type="Proteomes" id="UP000075885"/>
    </source>
</evidence>
<dbReference type="FunFam" id="4.10.1000.30:FF:000001">
    <property type="entry name" value="Zinc finger CCCH domain-containing protein 14"/>
    <property type="match status" value="1"/>
</dbReference>
<keyword evidence="4 10" id="KW-0479">Metal-binding</keyword>
<keyword evidence="8" id="KW-0694">RNA-binding</keyword>
<protein>
    <recommendedName>
        <fullName evidence="3">Zinc finger CCCH domain-containing protein 14</fullName>
    </recommendedName>
</protein>
<feature type="region of interest" description="Disordered" evidence="12">
    <location>
        <begin position="89"/>
        <end position="152"/>
    </location>
</feature>
<dbReference type="GO" id="GO:0016607">
    <property type="term" value="C:nuclear speck"/>
    <property type="evidence" value="ECO:0007669"/>
    <property type="project" value="UniProtKB-SubCell"/>
</dbReference>
<feature type="compositionally biased region" description="Basic and acidic residues" evidence="12">
    <location>
        <begin position="960"/>
        <end position="988"/>
    </location>
</feature>
<sequence length="1289" mass="144107">MDNLGTEIGQKMRSAVKAKLIELGTGSASGGYIDDELPDYVMIMVANKRSRQQMVDDLSLFLGAQTEIFVNWLHQVLQKLQEVTLPASVASKSKESAKRKSSEVDDKKKDKKRKDKKAKRRDRSTDGEEAAESSSRRSETDDNTPPRPAVVLPATSITEVFAHQYIEKAKKSLEADSVPPVTKKPQPSERSESQDRTKSETPSTSSDPVSSIADLASSSVVQKHHKELCELKEIEERISAAKRHLKSLGTDISDDDDEDTILLKISEEDLLGPRDRSNQKAVTLSNKPTESTATKTRQRITMGTEEPAKKVSKPIQSTTPPAPSRSTEHPAGSKKRSVLDRLGTKNSTPSGGDREKSAKVSEPKDSFTKDGTKAGSSSNTGSSGTKSTIISLSAHRREEREIYVPLFRRKEAAEEQSASKNQPRPPATSRGDYRQKDGSREANHRDPRSSPSSRLPPISRTDATRARSRETNFRRVDRDRDRDRERIDEQPIGRKSRPRERSRSREWIRESNHDRSDSGGRIKNGGSETTVRGRVGSRVIVLPPKPEYNEDVIEVPVASVIKVQPRPIVPKATQPCKNLLLKAMAEAQRSTVADLKKTISNTAPESSIHRTDIKRKLVIEIPGGASSHLPVTDVQYERIADAHYTTMLDGPTFHNHREEAEQEEVHEVDITHQVLMEDCDVDEEFKDILQNDYNAPKASVSREYAIEMEVTEEDAAMAEQELAAIENQNTKFVVTLDGAFKPPVERELSPSHTPPPPPAMVEAAALLAKGRMSVKDRIGFKVGPGREPAKKSPIPKDSKEMEETLKKRKERFNEKLIAAPTTTKQASKKSTSPTPATIQQRSRSTSRAQRSPKPLSRSSHNSQSSRQRTPSLSPERPRSPAAMNASPTESRSKRSDTGRNVSNSPNQLNELLLQRTKELMDDSVSSSPIYMSKTDYDKMEPSSRKRKRVSPIQFDLTDEDERHDSDDDYHHHHRDRDRGARSREENRAPQRSPTPDSDDRSSKRKESRREWEREGGERRDGREARQKSPGKKIKKLESSRKFDDIPPLLSAVALPGADGKNNKLGGGGTLKERCKYFPNCRQGDACEFLHPTTPCKAFPSCKFGDKCLYLHPMCKYDQTCHRLDCNYMHSKSAASSASGGLLAPPLASSVVPVQNYKTISAKPLPPVCKFYPNCVNSQCQYLHPKMCHFGKHCANKIECNFYHYDIPTKELHDASSKDKFSKNARVSIRVGTGVEASEHVLKLMTGTVTNVFLHIDPAWSYERWIESLEIIGRHEYDAGLGRCHTVETV</sequence>
<evidence type="ECO:0000256" key="3">
    <source>
        <dbReference type="ARBA" id="ARBA00015071"/>
    </source>
</evidence>
<proteinExistence type="inferred from homology"/>
<feature type="region of interest" description="Disordered" evidence="12">
    <location>
        <begin position="777"/>
        <end position="1039"/>
    </location>
</feature>
<evidence type="ECO:0000313" key="14">
    <source>
        <dbReference type="EnsemblMetazoa" id="AEPI009805-PA"/>
    </source>
</evidence>
<evidence type="ECO:0000256" key="9">
    <source>
        <dbReference type="ARBA" id="ARBA00023242"/>
    </source>
</evidence>
<keyword evidence="6 10" id="KW-0863">Zinc-finger</keyword>
<feature type="domain" description="C3H1-type" evidence="13">
    <location>
        <begin position="1094"/>
        <end position="1114"/>
    </location>
</feature>
<dbReference type="PANTHER" id="PTHR14738:SF29">
    <property type="entry name" value="ZINC FINGER CCCH DOMAIN-CONTAINING PROTEIN 14"/>
    <property type="match status" value="1"/>
</dbReference>
<keyword evidence="11" id="KW-0175">Coiled coil</keyword>
<evidence type="ECO:0000259" key="13">
    <source>
        <dbReference type="PROSITE" id="PS50103"/>
    </source>
</evidence>
<evidence type="ECO:0000256" key="5">
    <source>
        <dbReference type="ARBA" id="ARBA00022737"/>
    </source>
</evidence>
<feature type="compositionally biased region" description="Basic and acidic residues" evidence="12">
    <location>
        <begin position="186"/>
        <end position="199"/>
    </location>
</feature>
<dbReference type="GO" id="GO:0008270">
    <property type="term" value="F:zinc ion binding"/>
    <property type="evidence" value="ECO:0007669"/>
    <property type="project" value="UniProtKB-KW"/>
</dbReference>
<accession>A0A182PS70</accession>
<reference evidence="14" key="2">
    <citation type="submission" date="2020-05" db="UniProtKB">
        <authorList>
            <consortium name="EnsemblMetazoa"/>
        </authorList>
    </citation>
    <scope>IDENTIFICATION</scope>
    <source>
        <strain evidence="14">Epiroticus2</strain>
    </source>
</reference>
<feature type="region of interest" description="Disordered" evidence="12">
    <location>
        <begin position="269"/>
        <end position="532"/>
    </location>
</feature>
<feature type="compositionally biased region" description="Basic and acidic residues" evidence="12">
    <location>
        <begin position="934"/>
        <end position="943"/>
    </location>
</feature>
<evidence type="ECO:0000256" key="7">
    <source>
        <dbReference type="ARBA" id="ARBA00022833"/>
    </source>
</evidence>
<comment type="similarity">
    <text evidence="2">Belongs to the ZC3H14 family.</text>
</comment>
<evidence type="ECO:0000256" key="1">
    <source>
        <dbReference type="ARBA" id="ARBA00004324"/>
    </source>
</evidence>
<keyword evidence="7 10" id="KW-0862">Zinc</keyword>
<comment type="subcellular location">
    <subcellularLocation>
        <location evidence="1">Nucleus speckle</location>
    </subcellularLocation>
</comment>
<feature type="coiled-coil region" evidence="11">
    <location>
        <begin position="701"/>
        <end position="728"/>
    </location>
</feature>
<feature type="compositionally biased region" description="Basic and acidic residues" evidence="12">
    <location>
        <begin position="787"/>
        <end position="805"/>
    </location>
</feature>
<dbReference type="GO" id="GO:0005737">
    <property type="term" value="C:cytoplasm"/>
    <property type="evidence" value="ECO:0007669"/>
    <property type="project" value="TreeGrafter"/>
</dbReference>
<feature type="compositionally biased region" description="Polar residues" evidence="12">
    <location>
        <begin position="898"/>
        <end position="909"/>
    </location>
</feature>
<name>A0A182PS70_9DIPT</name>